<dbReference type="SUPFAM" id="SSF51735">
    <property type="entry name" value="NAD(P)-binding Rossmann-fold domains"/>
    <property type="match status" value="1"/>
</dbReference>
<dbReference type="AlphaFoldDB" id="A0A4U7N841"/>
<dbReference type="PANTHER" id="PTHR43103">
    <property type="entry name" value="NUCLEOSIDE-DIPHOSPHATE-SUGAR EPIMERASE"/>
    <property type="match status" value="1"/>
</dbReference>
<keyword evidence="5" id="KW-1185">Reference proteome</keyword>
<comment type="caution">
    <text evidence="4">The sequence shown here is derived from an EMBL/GenBank/DDBJ whole genome shotgun (WGS) entry which is preliminary data.</text>
</comment>
<evidence type="ECO:0000256" key="1">
    <source>
        <dbReference type="ARBA" id="ARBA00022857"/>
    </source>
</evidence>
<gene>
    <name evidence="4" type="ORF">FAP39_05330</name>
</gene>
<dbReference type="PANTHER" id="PTHR43103:SF3">
    <property type="entry name" value="ADP-L-GLYCERO-D-MANNO-HEPTOSE-6-EPIMERASE"/>
    <property type="match status" value="1"/>
</dbReference>
<dbReference type="Pfam" id="PF01370">
    <property type="entry name" value="Epimerase"/>
    <property type="match status" value="1"/>
</dbReference>
<accession>A0A4U7N841</accession>
<organism evidence="4 5">
    <name type="scientific">Shimia litoralis</name>
    <dbReference type="NCBI Taxonomy" id="420403"/>
    <lineage>
        <taxon>Bacteria</taxon>
        <taxon>Pseudomonadati</taxon>
        <taxon>Pseudomonadota</taxon>
        <taxon>Alphaproteobacteria</taxon>
        <taxon>Rhodobacterales</taxon>
        <taxon>Roseobacteraceae</taxon>
    </lineage>
</organism>
<dbReference type="RefSeq" id="WP_138015355.1">
    <property type="nucleotide sequence ID" value="NZ_SULI01000004.1"/>
</dbReference>
<dbReference type="Proteomes" id="UP000306575">
    <property type="component" value="Unassembled WGS sequence"/>
</dbReference>
<evidence type="ECO:0000313" key="4">
    <source>
        <dbReference type="EMBL" id="TKZ21526.1"/>
    </source>
</evidence>
<proteinExistence type="predicted"/>
<reference evidence="4 5" key="1">
    <citation type="submission" date="2019-04" db="EMBL/GenBank/DDBJ databases">
        <title>Genome sequence of Pelagicola litoralis CL-ES2.</title>
        <authorList>
            <person name="Cao J."/>
        </authorList>
    </citation>
    <scope>NUCLEOTIDE SEQUENCE [LARGE SCALE GENOMIC DNA]</scope>
    <source>
        <strain evidence="4 5">CL-ES2</strain>
    </source>
</reference>
<dbReference type="InterPro" id="IPR036291">
    <property type="entry name" value="NAD(P)-bd_dom_sf"/>
</dbReference>
<protein>
    <submittedName>
        <fullName evidence="4">NAD(P)-dependent oxidoreductase</fullName>
    </submittedName>
</protein>
<keyword evidence="1" id="KW-0521">NADP</keyword>
<dbReference type="Gene3D" id="3.40.50.720">
    <property type="entry name" value="NAD(P)-binding Rossmann-like Domain"/>
    <property type="match status" value="1"/>
</dbReference>
<sequence length="295" mass="31968">MRVLVTGASSNLGTFVLPALCEAGYDPVAVVHSGDVDDRYASIRCDLSRPLPESVTAQTWDGIVHLASSGAQTHQEILDIDITAMHQLLAQWTRGPFVYCSSQTVYGVPQGVLSEEHPLDPVTPYDWGKVANEFRLLQQAKETGWPANGLRIGLLCGPNQSEKTPQYLDMMTAALMEQRRFVFPSDKAMYLGGTSILGGQDAGRAFATALSLKESAMWNVAGPYCCWRDILDGIAARLGLAVEMCVAGSDARHQDDFVLPGSVSNVPATQFATATTWSSQETLETILDTYVASLY</sequence>
<keyword evidence="2" id="KW-0119">Carbohydrate metabolism</keyword>
<name>A0A4U7N841_9RHOB</name>
<dbReference type="InterPro" id="IPR001509">
    <property type="entry name" value="Epimerase_deHydtase"/>
</dbReference>
<evidence type="ECO:0000313" key="5">
    <source>
        <dbReference type="Proteomes" id="UP000306575"/>
    </source>
</evidence>
<evidence type="ECO:0000259" key="3">
    <source>
        <dbReference type="Pfam" id="PF01370"/>
    </source>
</evidence>
<feature type="domain" description="NAD-dependent epimerase/dehydratase" evidence="3">
    <location>
        <begin position="3"/>
        <end position="166"/>
    </location>
</feature>
<dbReference type="EMBL" id="SULI01000004">
    <property type="protein sequence ID" value="TKZ21526.1"/>
    <property type="molecule type" value="Genomic_DNA"/>
</dbReference>
<evidence type="ECO:0000256" key="2">
    <source>
        <dbReference type="ARBA" id="ARBA00023277"/>
    </source>
</evidence>
<dbReference type="OrthoDB" id="9771073at2"/>